<reference evidence="3" key="1">
    <citation type="journal article" date="2019" name="Int. J. Syst. Evol. Microbiol.">
        <title>The Global Catalogue of Microorganisms (GCM) 10K type strain sequencing project: providing services to taxonomists for standard genome sequencing and annotation.</title>
        <authorList>
            <consortium name="The Broad Institute Genomics Platform"/>
            <consortium name="The Broad Institute Genome Sequencing Center for Infectious Disease"/>
            <person name="Wu L."/>
            <person name="Ma J."/>
        </authorList>
    </citation>
    <scope>NUCLEOTIDE SEQUENCE [LARGE SCALE GENOMIC DNA]</scope>
    <source>
        <strain evidence="3">ICMP 19430</strain>
    </source>
</reference>
<evidence type="ECO:0000313" key="2">
    <source>
        <dbReference type="EMBL" id="MFC7450536.1"/>
    </source>
</evidence>
<dbReference type="EMBL" id="JBHTCS010000026">
    <property type="protein sequence ID" value="MFC7450536.1"/>
    <property type="molecule type" value="Genomic_DNA"/>
</dbReference>
<accession>A0ABW2S306</accession>
<feature type="region of interest" description="Disordered" evidence="1">
    <location>
        <begin position="48"/>
        <end position="73"/>
    </location>
</feature>
<sequence>MMADLDELELLRGQCAERRRACDFPAVIALTRQIDIVIRRIAEERTRARRNRTGADHDRTRMDALAARRHRTV</sequence>
<evidence type="ECO:0000313" key="3">
    <source>
        <dbReference type="Proteomes" id="UP001596484"/>
    </source>
</evidence>
<dbReference type="Proteomes" id="UP001596484">
    <property type="component" value="Unassembled WGS sequence"/>
</dbReference>
<keyword evidence="3" id="KW-1185">Reference proteome</keyword>
<comment type="caution">
    <text evidence="2">The sequence shown here is derived from an EMBL/GenBank/DDBJ whole genome shotgun (WGS) entry which is preliminary data.</text>
</comment>
<protein>
    <recommendedName>
        <fullName evidence="4">Aspartyl-phosphate phosphatase Spo0E family protein</fullName>
    </recommendedName>
</protein>
<name>A0ABW2S306_9NOCA</name>
<gene>
    <name evidence="2" type="ORF">ACFQS9_21800</name>
</gene>
<evidence type="ECO:0000256" key="1">
    <source>
        <dbReference type="SAM" id="MobiDB-lite"/>
    </source>
</evidence>
<evidence type="ECO:0008006" key="4">
    <source>
        <dbReference type="Google" id="ProtNLM"/>
    </source>
</evidence>
<dbReference type="RefSeq" id="WP_378408566.1">
    <property type="nucleotide sequence ID" value="NZ_JBHTCS010000026.1"/>
</dbReference>
<proteinExistence type="predicted"/>
<feature type="compositionally biased region" description="Basic and acidic residues" evidence="1">
    <location>
        <begin position="53"/>
        <end position="62"/>
    </location>
</feature>
<organism evidence="2 3">
    <name type="scientific">Rhodococcus daqingensis</name>
    <dbReference type="NCBI Taxonomy" id="2479363"/>
    <lineage>
        <taxon>Bacteria</taxon>
        <taxon>Bacillati</taxon>
        <taxon>Actinomycetota</taxon>
        <taxon>Actinomycetes</taxon>
        <taxon>Mycobacteriales</taxon>
        <taxon>Nocardiaceae</taxon>
        <taxon>Rhodococcus</taxon>
    </lineage>
</organism>